<gene>
    <name evidence="1" type="ORF">CW360_13145</name>
</gene>
<evidence type="ECO:0000313" key="1">
    <source>
        <dbReference type="EMBL" id="PKF70246.1"/>
    </source>
</evidence>
<dbReference type="AlphaFoldDB" id="A0A2I0CM60"/>
<protein>
    <submittedName>
        <fullName evidence="1">Uncharacterized protein</fullName>
    </submittedName>
</protein>
<dbReference type="RefSeq" id="WP_101194006.1">
    <property type="nucleotide sequence ID" value="NZ_PIYS01000027.1"/>
</dbReference>
<accession>A0A2I0CM60</accession>
<proteinExistence type="predicted"/>
<name>A0A2I0CM60_9PSED</name>
<comment type="caution">
    <text evidence="1">The sequence shown here is derived from an EMBL/GenBank/DDBJ whole genome shotgun (WGS) entry which is preliminary data.</text>
</comment>
<sequence length="216" mass="23051">MSKTWIAAAVATAVVGGALGVLLAEQPTPLPAPLQAEDSLGQPPAVTPAALPKRTQLPLSAQPKHSPGDLPSERVLWNADSLREEHAQGLTQYYTQINPQLLQDLQQGQVVSLALPGHAQVLRVTLSQTRNTGDSAVWHGALGEDDDLESLTLVRGKLETHISVATRDGSLAIIIDNATGKTQITDENQLVLRADPNDHLHYDHQELAPLPPPSQG</sequence>
<evidence type="ECO:0000313" key="2">
    <source>
        <dbReference type="Proteomes" id="UP000242861"/>
    </source>
</evidence>
<reference evidence="2" key="1">
    <citation type="submission" date="2017-12" db="EMBL/GenBank/DDBJ databases">
        <authorList>
            <person name="Yu X.-Y."/>
        </authorList>
    </citation>
    <scope>NUCLEOTIDE SEQUENCE [LARGE SCALE GENOMIC DNA]</scope>
    <source>
        <strain evidence="2">ZYSR67-Z</strain>
    </source>
</reference>
<dbReference type="EMBL" id="PIYS01000027">
    <property type="protein sequence ID" value="PKF70246.1"/>
    <property type="molecule type" value="Genomic_DNA"/>
</dbReference>
<organism evidence="1 2">
    <name type="scientific">Pseudomonas fluvialis</name>
    <dbReference type="NCBI Taxonomy" id="1793966"/>
    <lineage>
        <taxon>Bacteria</taxon>
        <taxon>Pseudomonadati</taxon>
        <taxon>Pseudomonadota</taxon>
        <taxon>Gammaproteobacteria</taxon>
        <taxon>Pseudomonadales</taxon>
        <taxon>Pseudomonadaceae</taxon>
        <taxon>Pseudomonas</taxon>
    </lineage>
</organism>
<dbReference type="Proteomes" id="UP000242861">
    <property type="component" value="Unassembled WGS sequence"/>
</dbReference>